<evidence type="ECO:0000256" key="1">
    <source>
        <dbReference type="PROSITE-ProRule" id="PRU00169"/>
    </source>
</evidence>
<dbReference type="PROSITE" id="PS50110">
    <property type="entry name" value="RESPONSE_REGULATORY"/>
    <property type="match status" value="1"/>
</dbReference>
<keyword evidence="4" id="KW-1185">Reference proteome</keyword>
<accession>A0A3A8E6L9</accession>
<dbReference type="RefSeq" id="WP_120403317.1">
    <property type="nucleotide sequence ID" value="NZ_RAXV01000032.1"/>
</dbReference>
<dbReference type="Gene3D" id="3.40.50.2300">
    <property type="match status" value="1"/>
</dbReference>
<dbReference type="GO" id="GO:0000160">
    <property type="term" value="P:phosphorelay signal transduction system"/>
    <property type="evidence" value="ECO:0007669"/>
    <property type="project" value="InterPro"/>
</dbReference>
<dbReference type="InterPro" id="IPR011006">
    <property type="entry name" value="CheY-like_superfamily"/>
</dbReference>
<dbReference type="SMART" id="SM00448">
    <property type="entry name" value="REC"/>
    <property type="match status" value="1"/>
</dbReference>
<dbReference type="EMBL" id="RAXV01000032">
    <property type="protein sequence ID" value="RKG29809.1"/>
    <property type="molecule type" value="Genomic_DNA"/>
</dbReference>
<evidence type="ECO:0000313" key="4">
    <source>
        <dbReference type="Proteomes" id="UP000282388"/>
    </source>
</evidence>
<dbReference type="InterPro" id="IPR001789">
    <property type="entry name" value="Sig_transdc_resp-reg_receiver"/>
</dbReference>
<comment type="caution">
    <text evidence="3">The sequence shown here is derived from an EMBL/GenBank/DDBJ whole genome shotgun (WGS) entry which is preliminary data.</text>
</comment>
<dbReference type="SUPFAM" id="SSF52172">
    <property type="entry name" value="CheY-like"/>
    <property type="match status" value="1"/>
</dbReference>
<feature type="domain" description="Response regulatory" evidence="2">
    <location>
        <begin position="2"/>
        <end position="147"/>
    </location>
</feature>
<proteinExistence type="predicted"/>
<name>A0A3A8E6L9_9GAMM</name>
<organism evidence="3 4">
    <name type="scientific">Acinetobacter tianfuensis</name>
    <dbReference type="NCBI Taxonomy" id="2419603"/>
    <lineage>
        <taxon>Bacteria</taxon>
        <taxon>Pseudomonadati</taxon>
        <taxon>Pseudomonadota</taxon>
        <taxon>Gammaproteobacteria</taxon>
        <taxon>Moraxellales</taxon>
        <taxon>Moraxellaceae</taxon>
        <taxon>Acinetobacter</taxon>
    </lineage>
</organism>
<dbReference type="OrthoDB" id="5520457at2"/>
<sequence>MNILLVEDEYPKRQNIQKFLENLPKDINIRFAQSVNSALDELEDEIPDLMILDMSLPTFDITDEDSGGRPQGFGGEEVLRVLLIQNIICRTIVITGYESFLKDDGMSLNIDKLRSTLKSEFNEYIIDVIHYNSTNDSWKTHLKKYFE</sequence>
<feature type="modified residue" description="4-aspartylphosphate" evidence="1">
    <location>
        <position position="53"/>
    </location>
</feature>
<evidence type="ECO:0000313" key="3">
    <source>
        <dbReference type="EMBL" id="RKG29809.1"/>
    </source>
</evidence>
<reference evidence="3 4" key="1">
    <citation type="submission" date="2018-09" db="EMBL/GenBank/DDBJ databases">
        <title>The draft genome of Acinetobacter spp. strains.</title>
        <authorList>
            <person name="Qin J."/>
            <person name="Feng Y."/>
            <person name="Zong Z."/>
        </authorList>
    </citation>
    <scope>NUCLEOTIDE SEQUENCE [LARGE SCALE GENOMIC DNA]</scope>
    <source>
        <strain evidence="3 4">WCHAc060012</strain>
    </source>
</reference>
<dbReference type="Proteomes" id="UP000282388">
    <property type="component" value="Unassembled WGS sequence"/>
</dbReference>
<gene>
    <name evidence="3" type="ORF">D7V32_13205</name>
</gene>
<keyword evidence="1" id="KW-0597">Phosphoprotein</keyword>
<dbReference type="AlphaFoldDB" id="A0A3A8E6L9"/>
<protein>
    <submittedName>
        <fullName evidence="3">Response regulator</fullName>
    </submittedName>
</protein>
<dbReference type="Pfam" id="PF00072">
    <property type="entry name" value="Response_reg"/>
    <property type="match status" value="1"/>
</dbReference>
<evidence type="ECO:0000259" key="2">
    <source>
        <dbReference type="PROSITE" id="PS50110"/>
    </source>
</evidence>